<sequence length="275" mass="30495">MAGTKMRLQRYGGEVTHRHEQEIIVDQNFLDTNNGLYITLTHPYVMGSNMLDVYYNGQRLSEGGGYEEIDPNTIRLDLGVYPPIHKQAGQPVPLFIGDEIYITAWKAEYLQSGGNIDTLRFLALEEEIIEARKFNSTDTPFNRLDDRLDYIQDRATLRAIVLVLPKVKLGATDFDVPAPFSGKVSHVLAKLGTAGTEDTVVKVERCITANLENPAWTNILSTDITIEAGNRASKSSQQQPVVSVTDVSVNDSYRLYVDKVGAGAKGLVVEIVIYT</sequence>
<organism evidence="1 2">
    <name type="scientific">Paenibacillus pabuli</name>
    <dbReference type="NCBI Taxonomy" id="1472"/>
    <lineage>
        <taxon>Bacteria</taxon>
        <taxon>Bacillati</taxon>
        <taxon>Bacillota</taxon>
        <taxon>Bacilli</taxon>
        <taxon>Bacillales</taxon>
        <taxon>Paenibacillaceae</taxon>
        <taxon>Paenibacillus</taxon>
    </lineage>
</organism>
<name>A0A855Y499_9BACL</name>
<accession>A0A855Y499</accession>
<dbReference type="Proteomes" id="UP000247078">
    <property type="component" value="Unassembled WGS sequence"/>
</dbReference>
<gene>
    <name evidence="1" type="ORF">DET56_10243</name>
</gene>
<reference evidence="1 2" key="1">
    <citation type="submission" date="2018-05" db="EMBL/GenBank/DDBJ databases">
        <title>Freshwater and sediment microbial communities from various areas in North America, analyzing microbe dynamics in response to fracking.</title>
        <authorList>
            <person name="Lamendella R."/>
        </authorList>
    </citation>
    <scope>NUCLEOTIDE SEQUENCE [LARGE SCALE GENOMIC DNA]</scope>
    <source>
        <strain evidence="1 2">DB-3</strain>
    </source>
</reference>
<dbReference type="RefSeq" id="WP_109998324.1">
    <property type="nucleotide sequence ID" value="NZ_QGTZ01000002.1"/>
</dbReference>
<comment type="caution">
    <text evidence="1">The sequence shown here is derived from an EMBL/GenBank/DDBJ whole genome shotgun (WGS) entry which is preliminary data.</text>
</comment>
<protein>
    <submittedName>
        <fullName evidence="1">Uncharacterized protein</fullName>
    </submittedName>
</protein>
<dbReference type="EMBL" id="QGTZ01000002">
    <property type="protein sequence ID" value="PWW43817.1"/>
    <property type="molecule type" value="Genomic_DNA"/>
</dbReference>
<evidence type="ECO:0000313" key="1">
    <source>
        <dbReference type="EMBL" id="PWW43817.1"/>
    </source>
</evidence>
<evidence type="ECO:0000313" key="2">
    <source>
        <dbReference type="Proteomes" id="UP000247078"/>
    </source>
</evidence>
<proteinExistence type="predicted"/>
<dbReference type="AlphaFoldDB" id="A0A855Y499"/>